<dbReference type="Pfam" id="PF05610">
    <property type="entry name" value="DUF779"/>
    <property type="match status" value="1"/>
</dbReference>
<name>A0AAD0NS63_9ACTN</name>
<organism evidence="2 3">
    <name type="scientific">Dietzia psychralcaliphila</name>
    <dbReference type="NCBI Taxonomy" id="139021"/>
    <lineage>
        <taxon>Bacteria</taxon>
        <taxon>Bacillati</taxon>
        <taxon>Actinomycetota</taxon>
        <taxon>Actinomycetes</taxon>
        <taxon>Mycobacteriales</taxon>
        <taxon>Dietziaceae</taxon>
        <taxon>Dietzia</taxon>
    </lineage>
</organism>
<evidence type="ECO:0008006" key="4">
    <source>
        <dbReference type="Google" id="ProtNLM"/>
    </source>
</evidence>
<dbReference type="EMBL" id="CP015453">
    <property type="protein sequence ID" value="AWH97093.1"/>
    <property type="molecule type" value="Genomic_DNA"/>
</dbReference>
<feature type="region of interest" description="Disordered" evidence="1">
    <location>
        <begin position="93"/>
        <end position="129"/>
    </location>
</feature>
<dbReference type="RefSeq" id="WP_107748081.1">
    <property type="nucleotide sequence ID" value="NZ_CP015453.1"/>
</dbReference>
<evidence type="ECO:0000313" key="3">
    <source>
        <dbReference type="Proteomes" id="UP000244903"/>
    </source>
</evidence>
<feature type="compositionally biased region" description="Basic and acidic residues" evidence="1">
    <location>
        <begin position="95"/>
        <end position="106"/>
    </location>
</feature>
<keyword evidence="3" id="KW-1185">Reference proteome</keyword>
<sequence>MDDVCGLPSGGNVPIAARAVPPEGAPPGLPPRVVVTEPAAELIRELVGRHGPVMFHQSGGCCDGSAPMCYPDGEFRVGQRDILVGEVDLALGDRAGGDRADGDRVGDGPGAPPGDDDEELSSSSSSSPRFRVWISGSQFETWKHTQLVLDAVPGRGSGFSLENPTGRRFLSRARMFDAQEQEALAAFPPRTGADLDV</sequence>
<dbReference type="KEGG" id="dpc:A6048_01170"/>
<dbReference type="InterPro" id="IPR008497">
    <property type="entry name" value="DUF779"/>
</dbReference>
<protein>
    <recommendedName>
        <fullName evidence="4">DUF779 domain-containing protein</fullName>
    </recommendedName>
</protein>
<evidence type="ECO:0000313" key="2">
    <source>
        <dbReference type="EMBL" id="AWH97093.1"/>
    </source>
</evidence>
<proteinExistence type="predicted"/>
<evidence type="ECO:0000256" key="1">
    <source>
        <dbReference type="SAM" id="MobiDB-lite"/>
    </source>
</evidence>
<accession>A0AAD0NS63</accession>
<dbReference type="Proteomes" id="UP000244903">
    <property type="component" value="Chromosome"/>
</dbReference>
<reference evidence="2 3" key="1">
    <citation type="submission" date="2016-04" db="EMBL/GenBank/DDBJ databases">
        <title>Complete genome sequence of the haloalkaliphilic hydrocarbon-degrading bacterium Dietzia psychralcaliphila ILA-1T, isolated from a drain of a fish product-processing plant.</title>
        <authorList>
            <person name="Zhao J."/>
            <person name="Hu B."/>
            <person name="Geng S."/>
            <person name="Nie Y."/>
            <person name="Tang Y."/>
        </authorList>
    </citation>
    <scope>NUCLEOTIDE SEQUENCE [LARGE SCALE GENOMIC DNA]</scope>
    <source>
        <strain evidence="2 3">ILA-1</strain>
    </source>
</reference>
<dbReference type="AlphaFoldDB" id="A0AAD0NS63"/>
<gene>
    <name evidence="2" type="ORF">A6048_01170</name>
</gene>